<dbReference type="Gene3D" id="3.50.50.60">
    <property type="entry name" value="FAD/NAD(P)-binding domain"/>
    <property type="match status" value="2"/>
</dbReference>
<evidence type="ECO:0000256" key="2">
    <source>
        <dbReference type="ARBA" id="ARBA00023002"/>
    </source>
</evidence>
<evidence type="ECO:0000313" key="5">
    <source>
        <dbReference type="Proteomes" id="UP000070401"/>
    </source>
</evidence>
<dbReference type="PATRIC" id="fig|851.8.peg.1640"/>
<dbReference type="InterPro" id="IPR050097">
    <property type="entry name" value="Ferredoxin-NADP_redctase_2"/>
</dbReference>
<reference evidence="5" key="1">
    <citation type="submission" date="2016-01" db="EMBL/GenBank/DDBJ databases">
        <authorList>
            <person name="Mitreva M."/>
            <person name="Pepin K.H."/>
            <person name="Mihindukulasuriya K.A."/>
            <person name="Fulton R."/>
            <person name="Fronick C."/>
            <person name="O'Laughlin M."/>
            <person name="Miner T."/>
            <person name="Herter B."/>
            <person name="Rosa B.A."/>
            <person name="Cordes M."/>
            <person name="Tomlinson C."/>
            <person name="Wollam A."/>
            <person name="Palsikar V.B."/>
            <person name="Mardis E.R."/>
            <person name="Wilson R.K."/>
        </authorList>
    </citation>
    <scope>NUCLEOTIDE SEQUENCE [LARGE SCALE GENOMIC DNA]</scope>
    <source>
        <strain evidence="5">MJR7757B</strain>
    </source>
</reference>
<protein>
    <submittedName>
        <fullName evidence="4">Pyridine nucleotide-disulfide oxidoreductase</fullName>
    </submittedName>
</protein>
<dbReference type="STRING" id="1408287.GCA_000493815_00939"/>
<dbReference type="PRINTS" id="PR00469">
    <property type="entry name" value="PNDRDTASEII"/>
</dbReference>
<comment type="caution">
    <text evidence="4">The sequence shown here is derived from an EMBL/GenBank/DDBJ whole genome shotgun (WGS) entry which is preliminary data.</text>
</comment>
<dbReference type="Proteomes" id="UP000070401">
    <property type="component" value="Unassembled WGS sequence"/>
</dbReference>
<evidence type="ECO:0000259" key="3">
    <source>
        <dbReference type="Pfam" id="PF07992"/>
    </source>
</evidence>
<dbReference type="Pfam" id="PF07992">
    <property type="entry name" value="Pyr_redox_2"/>
    <property type="match status" value="1"/>
</dbReference>
<accession>A0A133NR16</accession>
<dbReference type="eggNOG" id="COG0492">
    <property type="taxonomic scope" value="Bacteria"/>
</dbReference>
<keyword evidence="2" id="KW-0560">Oxidoreductase</keyword>
<dbReference type="InterPro" id="IPR036188">
    <property type="entry name" value="FAD/NAD-bd_sf"/>
</dbReference>
<name>A0A133NR16_FUSNU</name>
<organism evidence="4 5">
    <name type="scientific">Fusobacterium nucleatum</name>
    <dbReference type="NCBI Taxonomy" id="851"/>
    <lineage>
        <taxon>Bacteria</taxon>
        <taxon>Fusobacteriati</taxon>
        <taxon>Fusobacteriota</taxon>
        <taxon>Fusobacteriia</taxon>
        <taxon>Fusobacteriales</taxon>
        <taxon>Fusobacteriaceae</taxon>
        <taxon>Fusobacterium</taxon>
    </lineage>
</organism>
<evidence type="ECO:0000256" key="1">
    <source>
        <dbReference type="ARBA" id="ARBA00022630"/>
    </source>
</evidence>
<keyword evidence="1" id="KW-0285">Flavoprotein</keyword>
<evidence type="ECO:0000313" key="4">
    <source>
        <dbReference type="EMBL" id="KXA18721.1"/>
    </source>
</evidence>
<gene>
    <name evidence="4" type="ORF">HMPREF3221_01627</name>
</gene>
<dbReference type="PANTHER" id="PTHR48105">
    <property type="entry name" value="THIOREDOXIN REDUCTASE 1-RELATED-RELATED"/>
    <property type="match status" value="1"/>
</dbReference>
<dbReference type="InterPro" id="IPR023753">
    <property type="entry name" value="FAD/NAD-binding_dom"/>
</dbReference>
<dbReference type="GO" id="GO:0016491">
    <property type="term" value="F:oxidoreductase activity"/>
    <property type="evidence" value="ECO:0007669"/>
    <property type="project" value="UniProtKB-KW"/>
</dbReference>
<dbReference type="EMBL" id="LRPY01000168">
    <property type="protein sequence ID" value="KXA18721.1"/>
    <property type="molecule type" value="Genomic_DNA"/>
</dbReference>
<dbReference type="SUPFAM" id="SSF51905">
    <property type="entry name" value="FAD/NAD(P)-binding domain"/>
    <property type="match status" value="2"/>
</dbReference>
<dbReference type="AlphaFoldDB" id="A0A133NR16"/>
<dbReference type="PRINTS" id="PR00368">
    <property type="entry name" value="FADPNR"/>
</dbReference>
<feature type="domain" description="FAD/NAD(P)-binding" evidence="3">
    <location>
        <begin position="17"/>
        <end position="302"/>
    </location>
</feature>
<keyword evidence="5" id="KW-1185">Reference proteome</keyword>
<sequence length="319" mass="35126">MEYYKKLKEMITMEKIYDVVIVGAGPAGLTAGIYAGRGNLSTLILEKEGIGSMIMSHQIDNYPGFHIGASGKEIYDTMKKQALDFGCEIKPATVLGFDPYDEIKIVKTDAGNFKTKYIIIATGLGKIGAKKVKGENKFLGAGVSYCATCDGAFTKGKVVSLVGKGDEIIEEALFLTRYAKEVNIFLTSDDLDCNEELKEAILSKENVKITKKVKLLEIKGEEFVTGLDLEIDGDKETVATDFVFLYLGTKNNIELYGEFVNLSEAGYILTDETMKTRTDKMYAIGDIREKDVRQVATATNDGVIATTFILKEILKSKKK</sequence>
<proteinExistence type="predicted"/>